<comment type="caution">
    <text evidence="1">The sequence shown here is derived from an EMBL/GenBank/DDBJ whole genome shotgun (WGS) entry which is preliminary data.</text>
</comment>
<protein>
    <submittedName>
        <fullName evidence="1">Uncharacterized protein</fullName>
    </submittedName>
</protein>
<organism evidence="1">
    <name type="scientific">marine sediment metagenome</name>
    <dbReference type="NCBI Taxonomy" id="412755"/>
    <lineage>
        <taxon>unclassified sequences</taxon>
        <taxon>metagenomes</taxon>
        <taxon>ecological metagenomes</taxon>
    </lineage>
</organism>
<accession>A0A0F9D9B6</accession>
<gene>
    <name evidence="1" type="ORF">LCGC14_2227420</name>
</gene>
<proteinExistence type="predicted"/>
<dbReference type="EMBL" id="LAZR01029895">
    <property type="protein sequence ID" value="KKL58234.1"/>
    <property type="molecule type" value="Genomic_DNA"/>
</dbReference>
<sequence>MGGVVNQPALSGMPRPARQVLGTTSAFGRTLIDDADAATARTTLGVTQQGNKNAVINGGFRIGQRGTSFTSATTPANSDDTYLLDRWVLLSDGDDAVDVTQETGTLPTGSYAAVRLDVETANKKFGIMQVLEARDAAALIGGTVSLSFKARRTGTSIDHLRAAVLAWDSTADTVTSDVVSAWEAAGTDPTLVANWTYENTPASLATLTTSYQTFTIENISIDTASAANVAVFIWSDDVTTTTGDFLYIADVQLELGVIATPFERRYMAKELVLCQRYYTKTFPQGTVPADNAGNSGSFMGAGVRTGDDEPIANWRFLIIMRVAPTITRYNPGSGTAGEWGNGASVGAAARTVNITDSSVIIDNSGTVLAAATQWHIAVQADAEL</sequence>
<reference evidence="1" key="1">
    <citation type="journal article" date="2015" name="Nature">
        <title>Complex archaea that bridge the gap between prokaryotes and eukaryotes.</title>
        <authorList>
            <person name="Spang A."/>
            <person name="Saw J.H."/>
            <person name="Jorgensen S.L."/>
            <person name="Zaremba-Niedzwiedzka K."/>
            <person name="Martijn J."/>
            <person name="Lind A.E."/>
            <person name="van Eijk R."/>
            <person name="Schleper C."/>
            <person name="Guy L."/>
            <person name="Ettema T.J."/>
        </authorList>
    </citation>
    <scope>NUCLEOTIDE SEQUENCE</scope>
</reference>
<evidence type="ECO:0000313" key="1">
    <source>
        <dbReference type="EMBL" id="KKL58234.1"/>
    </source>
</evidence>
<dbReference type="AlphaFoldDB" id="A0A0F9D9B6"/>
<name>A0A0F9D9B6_9ZZZZ</name>